<evidence type="ECO:0000313" key="2">
    <source>
        <dbReference type="EMBL" id="KAK2721357.1"/>
    </source>
</evidence>
<name>A0AA88IGD4_ARTSF</name>
<proteinExistence type="predicted"/>
<feature type="non-terminal residue" evidence="2">
    <location>
        <position position="406"/>
    </location>
</feature>
<dbReference type="CDD" id="cd01650">
    <property type="entry name" value="RT_nLTR_like"/>
    <property type="match status" value="1"/>
</dbReference>
<gene>
    <name evidence="2" type="ORF">QYM36_003587</name>
</gene>
<dbReference type="InterPro" id="IPR043502">
    <property type="entry name" value="DNA/RNA_pol_sf"/>
</dbReference>
<dbReference type="AlphaFoldDB" id="A0AA88IGD4"/>
<dbReference type="InterPro" id="IPR043128">
    <property type="entry name" value="Rev_trsase/Diguanyl_cyclase"/>
</dbReference>
<sequence>MSIPLIESELAGTWGMGETEEFIRGIRRWDKVIGYGVKIAIVVIQLLPHTPEMVIYPMREHDYDLVGDVNGQEIKSIFKNLKGGTAAGVDGIPILLFKNFLSILIPIIVLLCNKVLRSGQWPSAWKTSLFIPLFKRGNPKAHENYRLIALVPALSKVLEKILDTRLSNWLNTNNLIHEEQGGFRTGYGTTDSVFILKALIDKYGKGKTCLYVGFLDLHKAFDSVDRELLKDAMLNIGLPHSFVRLIVSMYTCVSGIIQVGNRFSKLFDIKRGVKQGSTLSPKLFNIFINDVVNFLENRWAPKVSLGTQKLSLLLFADDIALVANKPQDLQTLLNLIDEYLHIKKLRLNTEKSEVVIFKKRKVGDDEKYTFKFNNKELFISKRIKYLGFISSEIGSLRSHVDEIIKR</sequence>
<dbReference type="GO" id="GO:0071897">
    <property type="term" value="P:DNA biosynthetic process"/>
    <property type="evidence" value="ECO:0007669"/>
    <property type="project" value="UniProtKB-ARBA"/>
</dbReference>
<reference evidence="2" key="1">
    <citation type="submission" date="2023-07" db="EMBL/GenBank/DDBJ databases">
        <title>Chromosome-level genome assembly of Artemia franciscana.</title>
        <authorList>
            <person name="Jo E."/>
        </authorList>
    </citation>
    <scope>NUCLEOTIDE SEQUENCE</scope>
    <source>
        <tissue evidence="2">Whole body</tissue>
    </source>
</reference>
<comment type="caution">
    <text evidence="2">The sequence shown here is derived from an EMBL/GenBank/DDBJ whole genome shotgun (WGS) entry which is preliminary data.</text>
</comment>
<dbReference type="Pfam" id="PF00078">
    <property type="entry name" value="RVT_1"/>
    <property type="match status" value="1"/>
</dbReference>
<accession>A0AA88IGD4</accession>
<dbReference type="InterPro" id="IPR000477">
    <property type="entry name" value="RT_dom"/>
</dbReference>
<dbReference type="PROSITE" id="PS50878">
    <property type="entry name" value="RT_POL"/>
    <property type="match status" value="1"/>
</dbReference>
<protein>
    <recommendedName>
        <fullName evidence="1">Reverse transcriptase domain-containing protein</fullName>
    </recommendedName>
</protein>
<dbReference type="Proteomes" id="UP001187531">
    <property type="component" value="Unassembled WGS sequence"/>
</dbReference>
<evidence type="ECO:0000259" key="1">
    <source>
        <dbReference type="PROSITE" id="PS50878"/>
    </source>
</evidence>
<keyword evidence="3" id="KW-1185">Reference proteome</keyword>
<organism evidence="2 3">
    <name type="scientific">Artemia franciscana</name>
    <name type="common">Brine shrimp</name>
    <name type="synonym">Artemia sanfranciscana</name>
    <dbReference type="NCBI Taxonomy" id="6661"/>
    <lineage>
        <taxon>Eukaryota</taxon>
        <taxon>Metazoa</taxon>
        <taxon>Ecdysozoa</taxon>
        <taxon>Arthropoda</taxon>
        <taxon>Crustacea</taxon>
        <taxon>Branchiopoda</taxon>
        <taxon>Anostraca</taxon>
        <taxon>Artemiidae</taxon>
        <taxon>Artemia</taxon>
    </lineage>
</organism>
<dbReference type="EMBL" id="JAVRJZ010000006">
    <property type="protein sequence ID" value="KAK2721357.1"/>
    <property type="molecule type" value="Genomic_DNA"/>
</dbReference>
<dbReference type="PANTHER" id="PTHR19446">
    <property type="entry name" value="REVERSE TRANSCRIPTASES"/>
    <property type="match status" value="1"/>
</dbReference>
<dbReference type="SUPFAM" id="SSF56672">
    <property type="entry name" value="DNA/RNA polymerases"/>
    <property type="match status" value="1"/>
</dbReference>
<feature type="domain" description="Reverse transcriptase" evidence="1">
    <location>
        <begin position="114"/>
        <end position="390"/>
    </location>
</feature>
<evidence type="ECO:0000313" key="3">
    <source>
        <dbReference type="Proteomes" id="UP001187531"/>
    </source>
</evidence>
<dbReference type="Gene3D" id="3.30.70.270">
    <property type="match status" value="1"/>
</dbReference>